<evidence type="ECO:0000256" key="1">
    <source>
        <dbReference type="SAM" id="SignalP"/>
    </source>
</evidence>
<dbReference type="PROSITE" id="PS51318">
    <property type="entry name" value="TAT"/>
    <property type="match status" value="1"/>
</dbReference>
<dbReference type="SUPFAM" id="SSF53474">
    <property type="entry name" value="alpha/beta-Hydrolases"/>
    <property type="match status" value="1"/>
</dbReference>
<evidence type="ECO:0000259" key="2">
    <source>
        <dbReference type="Pfam" id="PF12740"/>
    </source>
</evidence>
<proteinExistence type="predicted"/>
<evidence type="ECO:0000313" key="4">
    <source>
        <dbReference type="Proteomes" id="UP001500443"/>
    </source>
</evidence>
<protein>
    <recommendedName>
        <fullName evidence="2">PET hydrolase/cutinase-like domain-containing protein</fullName>
    </recommendedName>
</protein>
<reference evidence="3 4" key="1">
    <citation type="journal article" date="2019" name="Int. J. Syst. Evol. Microbiol.">
        <title>The Global Catalogue of Microorganisms (GCM) 10K type strain sequencing project: providing services to taxonomists for standard genome sequencing and annotation.</title>
        <authorList>
            <consortium name="The Broad Institute Genomics Platform"/>
            <consortium name="The Broad Institute Genome Sequencing Center for Infectious Disease"/>
            <person name="Wu L."/>
            <person name="Ma J."/>
        </authorList>
    </citation>
    <scope>NUCLEOTIDE SEQUENCE [LARGE SCALE GENOMIC DNA]</scope>
    <source>
        <strain evidence="3 4">JCM 15481</strain>
    </source>
</reference>
<gene>
    <name evidence="3" type="ORF">GCM10009802_30090</name>
</gene>
<accession>A0ABN2YDJ9</accession>
<dbReference type="Gene3D" id="3.40.50.1820">
    <property type="entry name" value="alpha/beta hydrolase"/>
    <property type="match status" value="1"/>
</dbReference>
<dbReference type="InterPro" id="IPR041127">
    <property type="entry name" value="PET_hydrolase/cutinase-like"/>
</dbReference>
<dbReference type="RefSeq" id="WP_344290517.1">
    <property type="nucleotide sequence ID" value="NZ_BAAAPF010000084.1"/>
</dbReference>
<dbReference type="InterPro" id="IPR019546">
    <property type="entry name" value="TAT_signal_bac_arc"/>
</dbReference>
<feature type="domain" description="PET hydrolase/cutinase-like" evidence="2">
    <location>
        <begin position="158"/>
        <end position="281"/>
    </location>
</feature>
<dbReference type="InterPro" id="IPR029058">
    <property type="entry name" value="AB_hydrolase_fold"/>
</dbReference>
<evidence type="ECO:0000313" key="3">
    <source>
        <dbReference type="EMBL" id="GAA2124876.1"/>
    </source>
</evidence>
<keyword evidence="4" id="KW-1185">Reference proteome</keyword>
<keyword evidence="1" id="KW-0732">Signal</keyword>
<dbReference type="EMBL" id="BAAAPF010000084">
    <property type="protein sequence ID" value="GAA2124876.1"/>
    <property type="molecule type" value="Genomic_DNA"/>
</dbReference>
<dbReference type="Proteomes" id="UP001500443">
    <property type="component" value="Unassembled WGS sequence"/>
</dbReference>
<comment type="caution">
    <text evidence="3">The sequence shown here is derived from an EMBL/GenBank/DDBJ whole genome shotgun (WGS) entry which is preliminary data.</text>
</comment>
<organism evidence="3 4">
    <name type="scientific">Streptomyces synnematoformans</name>
    <dbReference type="NCBI Taxonomy" id="415721"/>
    <lineage>
        <taxon>Bacteria</taxon>
        <taxon>Bacillati</taxon>
        <taxon>Actinomycetota</taxon>
        <taxon>Actinomycetes</taxon>
        <taxon>Kitasatosporales</taxon>
        <taxon>Streptomycetaceae</taxon>
        <taxon>Streptomyces</taxon>
    </lineage>
</organism>
<dbReference type="NCBIfam" id="TIGR01409">
    <property type="entry name" value="TAT_signal_seq"/>
    <property type="match status" value="1"/>
</dbReference>
<feature type="signal peptide" evidence="1">
    <location>
        <begin position="1"/>
        <end position="37"/>
    </location>
</feature>
<dbReference type="InterPro" id="IPR006311">
    <property type="entry name" value="TAT_signal"/>
</dbReference>
<dbReference type="Pfam" id="PF12740">
    <property type="entry name" value="PETase"/>
    <property type="match status" value="1"/>
</dbReference>
<sequence length="306" mass="32454">MSMQRRTFPSRRTVLKLSALGAAGAGASLYGAGQALAGRPAAPARTPLDAPAEPFAIGVREYAWTRGDRRCTTFVYYPATGAAGGDPVIDAPVAEGAFPICNYTHGAGSSPQGAESQIRPLAEAGFIVPAPHFAFDIGEVYRGEYSMDVSEILTRTLALNEADDPLAGHIDAAPGVGVSGYSMGGMTTHGLLTIAPDDRITAAIPQSTVDMGDPSGQVAAKVLFVHGDQDPTCPYAEGRRAYEELPAPKAFLTFLGADHSSHWHDDRIPLTCVDWMRWSLYGDAAARDRLPEDAAGDDTSWEFVQE</sequence>
<name>A0ABN2YDJ9_9ACTN</name>
<feature type="chain" id="PRO_5045234238" description="PET hydrolase/cutinase-like domain-containing protein" evidence="1">
    <location>
        <begin position="38"/>
        <end position="306"/>
    </location>
</feature>